<evidence type="ECO:0000256" key="2">
    <source>
        <dbReference type="ARBA" id="ARBA00023125"/>
    </source>
</evidence>
<dbReference type="InterPro" id="IPR028978">
    <property type="entry name" value="Chorismate_lyase_/UTRA_dom_sf"/>
</dbReference>
<reference evidence="6" key="1">
    <citation type="journal article" date="2019" name="Int. J. Syst. Evol. Microbiol.">
        <title>The Global Catalogue of Microorganisms (GCM) 10K type strain sequencing project: providing services to taxonomists for standard genome sequencing and annotation.</title>
        <authorList>
            <consortium name="The Broad Institute Genomics Platform"/>
            <consortium name="The Broad Institute Genome Sequencing Center for Infectious Disease"/>
            <person name="Wu L."/>
            <person name="Ma J."/>
        </authorList>
    </citation>
    <scope>NUCLEOTIDE SEQUENCE [LARGE SCALE GENOMIC DNA]</scope>
    <source>
        <strain evidence="6">CGMCC 4.7289</strain>
    </source>
</reference>
<sequence>MARTKRELLQNHLGRLIDHELGPHDRLPTERDLAEEFAVSRMTVRQALERLERERRVYRVQGAGTFVAPPAITKSIELTSFSDDMRSRGLLPGSRLRIAEDVPAGADIGFALGLSPSASVVHIERVRTADGEPMCLEHTYLTGSVVPGLLDEPLGGSLYEVLRERYRITLVRAEQTIRATVLDQATAELLAVPAFSPALLVERTAFDQRDRPVERAVSTYRGDRYNYQIALARPTIH</sequence>
<name>A0ABV8M1E5_9ACTN</name>
<dbReference type="Gene3D" id="1.10.10.10">
    <property type="entry name" value="Winged helix-like DNA-binding domain superfamily/Winged helix DNA-binding domain"/>
    <property type="match status" value="1"/>
</dbReference>
<keyword evidence="2" id="KW-0238">DNA-binding</keyword>
<dbReference type="PROSITE" id="PS50949">
    <property type="entry name" value="HTH_GNTR"/>
    <property type="match status" value="1"/>
</dbReference>
<keyword evidence="3" id="KW-0804">Transcription</keyword>
<dbReference type="SUPFAM" id="SSF46785">
    <property type="entry name" value="Winged helix' DNA-binding domain"/>
    <property type="match status" value="1"/>
</dbReference>
<evidence type="ECO:0000256" key="3">
    <source>
        <dbReference type="ARBA" id="ARBA00023163"/>
    </source>
</evidence>
<dbReference type="PANTHER" id="PTHR44846">
    <property type="entry name" value="MANNOSYL-D-GLYCERATE TRANSPORT/METABOLISM SYSTEM REPRESSOR MNGR-RELATED"/>
    <property type="match status" value="1"/>
</dbReference>
<dbReference type="SMART" id="SM00345">
    <property type="entry name" value="HTH_GNTR"/>
    <property type="match status" value="1"/>
</dbReference>
<proteinExistence type="predicted"/>
<evidence type="ECO:0000259" key="4">
    <source>
        <dbReference type="PROSITE" id="PS50949"/>
    </source>
</evidence>
<dbReference type="PRINTS" id="PR00035">
    <property type="entry name" value="HTHGNTR"/>
</dbReference>
<dbReference type="InterPro" id="IPR036388">
    <property type="entry name" value="WH-like_DNA-bd_sf"/>
</dbReference>
<keyword evidence="6" id="KW-1185">Reference proteome</keyword>
<dbReference type="Gene3D" id="3.40.1410.10">
    <property type="entry name" value="Chorismate lyase-like"/>
    <property type="match status" value="1"/>
</dbReference>
<protein>
    <submittedName>
        <fullName evidence="5">GntR family transcriptional regulator</fullName>
    </submittedName>
</protein>
<dbReference type="RefSeq" id="WP_253750795.1">
    <property type="nucleotide sequence ID" value="NZ_JAMZDZ010000001.1"/>
</dbReference>
<feature type="domain" description="HTH gntR-type" evidence="4">
    <location>
        <begin position="2"/>
        <end position="70"/>
    </location>
</feature>
<evidence type="ECO:0000313" key="6">
    <source>
        <dbReference type="Proteomes" id="UP001595816"/>
    </source>
</evidence>
<gene>
    <name evidence="5" type="ORF">ACFOZ4_37905</name>
</gene>
<dbReference type="PANTHER" id="PTHR44846:SF1">
    <property type="entry name" value="MANNOSYL-D-GLYCERATE TRANSPORT_METABOLISM SYSTEM REPRESSOR MNGR-RELATED"/>
    <property type="match status" value="1"/>
</dbReference>
<dbReference type="Pfam" id="PF07702">
    <property type="entry name" value="UTRA"/>
    <property type="match status" value="1"/>
</dbReference>
<dbReference type="InterPro" id="IPR000524">
    <property type="entry name" value="Tscrpt_reg_HTH_GntR"/>
</dbReference>
<dbReference type="EMBL" id="JBHSAY010000029">
    <property type="protein sequence ID" value="MFC4136416.1"/>
    <property type="molecule type" value="Genomic_DNA"/>
</dbReference>
<dbReference type="SMART" id="SM00866">
    <property type="entry name" value="UTRA"/>
    <property type="match status" value="1"/>
</dbReference>
<accession>A0ABV8M1E5</accession>
<dbReference type="Proteomes" id="UP001595816">
    <property type="component" value="Unassembled WGS sequence"/>
</dbReference>
<evidence type="ECO:0000313" key="5">
    <source>
        <dbReference type="EMBL" id="MFC4136416.1"/>
    </source>
</evidence>
<comment type="caution">
    <text evidence="5">The sequence shown here is derived from an EMBL/GenBank/DDBJ whole genome shotgun (WGS) entry which is preliminary data.</text>
</comment>
<dbReference type="SUPFAM" id="SSF64288">
    <property type="entry name" value="Chorismate lyase-like"/>
    <property type="match status" value="1"/>
</dbReference>
<dbReference type="CDD" id="cd07377">
    <property type="entry name" value="WHTH_GntR"/>
    <property type="match status" value="1"/>
</dbReference>
<keyword evidence="1" id="KW-0805">Transcription regulation</keyword>
<dbReference type="InterPro" id="IPR011663">
    <property type="entry name" value="UTRA"/>
</dbReference>
<evidence type="ECO:0000256" key="1">
    <source>
        <dbReference type="ARBA" id="ARBA00023015"/>
    </source>
</evidence>
<dbReference type="Pfam" id="PF00392">
    <property type="entry name" value="GntR"/>
    <property type="match status" value="1"/>
</dbReference>
<organism evidence="5 6">
    <name type="scientific">Hamadaea flava</name>
    <dbReference type="NCBI Taxonomy" id="1742688"/>
    <lineage>
        <taxon>Bacteria</taxon>
        <taxon>Bacillati</taxon>
        <taxon>Actinomycetota</taxon>
        <taxon>Actinomycetes</taxon>
        <taxon>Micromonosporales</taxon>
        <taxon>Micromonosporaceae</taxon>
        <taxon>Hamadaea</taxon>
    </lineage>
</organism>
<dbReference type="InterPro" id="IPR050679">
    <property type="entry name" value="Bact_HTH_transcr_reg"/>
</dbReference>
<dbReference type="InterPro" id="IPR036390">
    <property type="entry name" value="WH_DNA-bd_sf"/>
</dbReference>